<keyword evidence="4" id="KW-1185">Reference proteome</keyword>
<organism evidence="3 4">
    <name type="scientific">Capsicum annuum</name>
    <name type="common">Capsicum pepper</name>
    <dbReference type="NCBI Taxonomy" id="4072"/>
    <lineage>
        <taxon>Eukaryota</taxon>
        <taxon>Viridiplantae</taxon>
        <taxon>Streptophyta</taxon>
        <taxon>Embryophyta</taxon>
        <taxon>Tracheophyta</taxon>
        <taxon>Spermatophyta</taxon>
        <taxon>Magnoliopsida</taxon>
        <taxon>eudicotyledons</taxon>
        <taxon>Gunneridae</taxon>
        <taxon>Pentapetalae</taxon>
        <taxon>asterids</taxon>
        <taxon>lamiids</taxon>
        <taxon>Solanales</taxon>
        <taxon>Solanaceae</taxon>
        <taxon>Solanoideae</taxon>
        <taxon>Capsiceae</taxon>
        <taxon>Capsicum</taxon>
    </lineage>
</organism>
<evidence type="ECO:0000259" key="2">
    <source>
        <dbReference type="Pfam" id="PF11474"/>
    </source>
</evidence>
<reference evidence="3 4" key="2">
    <citation type="journal article" date="2017" name="Genome Biol.">
        <title>New reference genome sequences of hot pepper reveal the massive evolution of plant disease-resistance genes by retroduplication.</title>
        <authorList>
            <person name="Kim S."/>
            <person name="Park J."/>
            <person name="Yeom S.I."/>
            <person name="Kim Y.M."/>
            <person name="Seo E."/>
            <person name="Kim K.T."/>
            <person name="Kim M.S."/>
            <person name="Lee J.M."/>
            <person name="Cheong K."/>
            <person name="Shin H.S."/>
            <person name="Kim S.B."/>
            <person name="Han K."/>
            <person name="Lee J."/>
            <person name="Park M."/>
            <person name="Lee H.A."/>
            <person name="Lee H.Y."/>
            <person name="Lee Y."/>
            <person name="Oh S."/>
            <person name="Lee J.H."/>
            <person name="Choi E."/>
            <person name="Choi E."/>
            <person name="Lee S.E."/>
            <person name="Jeon J."/>
            <person name="Kim H."/>
            <person name="Choi G."/>
            <person name="Song H."/>
            <person name="Lee J."/>
            <person name="Lee S.C."/>
            <person name="Kwon J.K."/>
            <person name="Lee H.Y."/>
            <person name="Koo N."/>
            <person name="Hong Y."/>
            <person name="Kim R.W."/>
            <person name="Kang W.H."/>
            <person name="Huh J.H."/>
            <person name="Kang B.C."/>
            <person name="Yang T.J."/>
            <person name="Lee Y.H."/>
            <person name="Bennetzen J.L."/>
            <person name="Choi D."/>
        </authorList>
    </citation>
    <scope>NUCLEOTIDE SEQUENCE [LARGE SCALE GENOMIC DNA]</scope>
    <source>
        <strain evidence="4">cv. CM334</strain>
    </source>
</reference>
<feature type="domain" description="Telomerase reverse transcriptase TEN" evidence="2">
    <location>
        <begin position="133"/>
        <end position="183"/>
    </location>
</feature>
<dbReference type="EC" id="2.7.7.49" evidence="1"/>
<name>A0A2G2XV75_CAPAN</name>
<dbReference type="InterPro" id="IPR049915">
    <property type="entry name" value="TERT_TEN"/>
</dbReference>
<keyword evidence="1" id="KW-0548">Nucleotidyltransferase</keyword>
<accession>A0A2G2XV75</accession>
<dbReference type="PANTHER" id="PTHR12066">
    <property type="entry name" value="TELOMERASE REVERSE TRANSCRIPTASE"/>
    <property type="match status" value="1"/>
</dbReference>
<dbReference type="SMR" id="A0A2G2XV75"/>
<dbReference type="EMBL" id="AYRZ02000164">
    <property type="protein sequence ID" value="PHT61395.1"/>
    <property type="molecule type" value="Genomic_DNA"/>
</dbReference>
<comment type="similarity">
    <text evidence="1">Belongs to the reverse transcriptase family. Telomerase subfamily.</text>
</comment>
<dbReference type="OMA" id="EMTINEQ"/>
<dbReference type="InterPro" id="IPR003545">
    <property type="entry name" value="Telomerase_RT"/>
</dbReference>
<dbReference type="Proteomes" id="UP000222542">
    <property type="component" value="Unassembled WGS sequence"/>
</dbReference>
<dbReference type="STRING" id="4072.A0A2G2XV75"/>
<comment type="catalytic activity">
    <reaction evidence="1">
        <text>DNA(n) + a 2'-deoxyribonucleoside 5'-triphosphate = DNA(n+1) + diphosphate</text>
        <dbReference type="Rhea" id="RHEA:22508"/>
        <dbReference type="Rhea" id="RHEA-COMP:17339"/>
        <dbReference type="Rhea" id="RHEA-COMP:17340"/>
        <dbReference type="ChEBI" id="CHEBI:33019"/>
        <dbReference type="ChEBI" id="CHEBI:61560"/>
        <dbReference type="ChEBI" id="CHEBI:173112"/>
        <dbReference type="EC" id="2.7.7.49"/>
    </reaction>
</comment>
<comment type="caution">
    <text evidence="3">The sequence shown here is derived from an EMBL/GenBank/DDBJ whole genome shotgun (WGS) entry which is preliminary data.</text>
</comment>
<comment type="function">
    <text evidence="1">Telomerase is a ribonucleoprotein enzyme essential for the replication of chromosome termini in most eukaryotes. It elongates telomeres. It is a reverse transcriptase that adds simple sequence repeats to chromosome ends by copying a template sequence within the RNA component of the enzyme.</text>
</comment>
<evidence type="ECO:0000313" key="3">
    <source>
        <dbReference type="EMBL" id="PHT61395.1"/>
    </source>
</evidence>
<keyword evidence="1" id="KW-0479">Metal-binding</keyword>
<dbReference type="AlphaFoldDB" id="A0A2G2XV75"/>
<proteinExistence type="inferred from homology"/>
<dbReference type="GO" id="GO:0003720">
    <property type="term" value="F:telomerase activity"/>
    <property type="evidence" value="ECO:0007669"/>
    <property type="project" value="InterPro"/>
</dbReference>
<keyword evidence="1" id="KW-0460">Magnesium</keyword>
<dbReference type="GO" id="GO:0046872">
    <property type="term" value="F:metal ion binding"/>
    <property type="evidence" value="ECO:0007669"/>
    <property type="project" value="UniProtKB-KW"/>
</dbReference>
<dbReference type="GO" id="GO:0003677">
    <property type="term" value="F:DNA binding"/>
    <property type="evidence" value="ECO:0007669"/>
    <property type="project" value="InterPro"/>
</dbReference>
<dbReference type="PANTHER" id="PTHR12066:SF0">
    <property type="entry name" value="TELOMERASE REVERSE TRANSCRIPTASE"/>
    <property type="match status" value="1"/>
</dbReference>
<reference evidence="3 4" key="1">
    <citation type="journal article" date="2014" name="Nat. Genet.">
        <title>Genome sequence of the hot pepper provides insights into the evolution of pungency in Capsicum species.</title>
        <authorList>
            <person name="Kim S."/>
            <person name="Park M."/>
            <person name="Yeom S.I."/>
            <person name="Kim Y.M."/>
            <person name="Lee J.M."/>
            <person name="Lee H.A."/>
            <person name="Seo E."/>
            <person name="Choi J."/>
            <person name="Cheong K."/>
            <person name="Kim K.T."/>
            <person name="Jung K."/>
            <person name="Lee G.W."/>
            <person name="Oh S.K."/>
            <person name="Bae C."/>
            <person name="Kim S.B."/>
            <person name="Lee H.Y."/>
            <person name="Kim S.Y."/>
            <person name="Kim M.S."/>
            <person name="Kang B.C."/>
            <person name="Jo Y.D."/>
            <person name="Yang H.B."/>
            <person name="Jeong H.J."/>
            <person name="Kang W.H."/>
            <person name="Kwon J.K."/>
            <person name="Shin C."/>
            <person name="Lim J.Y."/>
            <person name="Park J.H."/>
            <person name="Huh J.H."/>
            <person name="Kim J.S."/>
            <person name="Kim B.D."/>
            <person name="Cohen O."/>
            <person name="Paran I."/>
            <person name="Suh M.C."/>
            <person name="Lee S.B."/>
            <person name="Kim Y.K."/>
            <person name="Shin Y."/>
            <person name="Noh S.J."/>
            <person name="Park J."/>
            <person name="Seo Y.S."/>
            <person name="Kwon S.Y."/>
            <person name="Kim H.A."/>
            <person name="Park J.M."/>
            <person name="Kim H.J."/>
            <person name="Choi S.B."/>
            <person name="Bosland P.W."/>
            <person name="Reeves G."/>
            <person name="Jo S.H."/>
            <person name="Lee B.W."/>
            <person name="Cho H.T."/>
            <person name="Choi H.S."/>
            <person name="Lee M.S."/>
            <person name="Yu Y."/>
            <person name="Do Choi Y."/>
            <person name="Park B.S."/>
            <person name="van Deynze A."/>
            <person name="Ashrafi H."/>
            <person name="Hill T."/>
            <person name="Kim W.T."/>
            <person name="Pai H.S."/>
            <person name="Ahn H.K."/>
            <person name="Yeam I."/>
            <person name="Giovannoni J.J."/>
            <person name="Rose J.K."/>
            <person name="Sorensen I."/>
            <person name="Lee S.J."/>
            <person name="Kim R.W."/>
            <person name="Choi I.Y."/>
            <person name="Choi B.S."/>
            <person name="Lim J.S."/>
            <person name="Lee Y.H."/>
            <person name="Choi D."/>
        </authorList>
    </citation>
    <scope>NUCLEOTIDE SEQUENCE [LARGE SCALE GENOMIC DNA]</scope>
    <source>
        <strain evidence="4">cv. CM334</strain>
    </source>
</reference>
<keyword evidence="1" id="KW-0779">Telomere</keyword>
<keyword evidence="1" id="KW-0808">Transferase</keyword>
<evidence type="ECO:0000313" key="4">
    <source>
        <dbReference type="Proteomes" id="UP000222542"/>
    </source>
</evidence>
<dbReference type="GO" id="GO:0000723">
    <property type="term" value="P:telomere maintenance"/>
    <property type="evidence" value="ECO:0007669"/>
    <property type="project" value="InterPro"/>
</dbReference>
<dbReference type="Gramene" id="PHT61395">
    <property type="protein sequence ID" value="PHT61395"/>
    <property type="gene ID" value="T459_34755"/>
</dbReference>
<dbReference type="Pfam" id="PF11474">
    <property type="entry name" value="TEN_TERT"/>
    <property type="match status" value="1"/>
</dbReference>
<comment type="subcellular location">
    <subcellularLocation>
        <location evidence="1">Nucleus</location>
    </subcellularLocation>
    <subcellularLocation>
        <location evidence="1">Chromosome</location>
        <location evidence="1">Telomere</location>
    </subcellularLocation>
</comment>
<dbReference type="GO" id="GO:0000781">
    <property type="term" value="C:chromosome, telomeric region"/>
    <property type="evidence" value="ECO:0007669"/>
    <property type="project" value="UniProtKB-SubCell"/>
</dbReference>
<keyword evidence="1" id="KW-0695">RNA-directed DNA polymerase</keyword>
<keyword evidence="1" id="KW-0158">Chromosome</keyword>
<evidence type="ECO:0000256" key="1">
    <source>
        <dbReference type="RuleBase" id="RU365061"/>
    </source>
</evidence>
<sequence>MAVKRRRVPVVLWRLFHNRARTLLNTILSLIPLKTSANCRCRGRRCFGCVGENEAMSFLLREDDPDDYKKLLNRCFVVVSDQAPPLRSYDTHCRWPHLELVRRTIEMTINEQCRSSNILSFGYDKTSRFSNTVELLTSPSWSLLLTRIGDVLMVYLLKSTSIFLRLPRNKYHQVAGVPISDLCIKSHLRISATTYKSSLPHPGNY</sequence>
<protein>
    <recommendedName>
        <fullName evidence="1">Telomerase reverse transcriptase</fullName>
        <ecNumber evidence="1">2.7.7.49</ecNumber>
    </recommendedName>
    <alternativeName>
        <fullName evidence="1">Telomerase catalytic subunit</fullName>
    </alternativeName>
</protein>
<dbReference type="GO" id="GO:0005634">
    <property type="term" value="C:nucleus"/>
    <property type="evidence" value="ECO:0007669"/>
    <property type="project" value="UniProtKB-SubCell"/>
</dbReference>
<gene>
    <name evidence="3" type="ORF">T459_34755</name>
</gene>
<keyword evidence="1" id="KW-0539">Nucleus</keyword>